<proteinExistence type="inferred from homology"/>
<keyword evidence="6 7" id="KW-0961">Cell wall biogenesis/degradation</keyword>
<dbReference type="HAMAP" id="MF_02065">
    <property type="entry name" value="MltG"/>
    <property type="match status" value="1"/>
</dbReference>
<evidence type="ECO:0000256" key="6">
    <source>
        <dbReference type="ARBA" id="ARBA00023316"/>
    </source>
</evidence>
<name>A0A370IDG2_9NOCA</name>
<evidence type="ECO:0000256" key="8">
    <source>
        <dbReference type="SAM" id="MobiDB-lite"/>
    </source>
</evidence>
<dbReference type="PANTHER" id="PTHR30518">
    <property type="entry name" value="ENDOLYTIC MUREIN TRANSGLYCOSYLASE"/>
    <property type="match status" value="1"/>
</dbReference>
<dbReference type="GO" id="GO:0009252">
    <property type="term" value="P:peptidoglycan biosynthetic process"/>
    <property type="evidence" value="ECO:0007669"/>
    <property type="project" value="UniProtKB-UniRule"/>
</dbReference>
<dbReference type="STRING" id="1210086.GCA_001613105_04425"/>
<dbReference type="RefSeq" id="WP_068000663.1">
    <property type="nucleotide sequence ID" value="NZ_QQBC01000003.1"/>
</dbReference>
<dbReference type="EMBL" id="QQBC01000003">
    <property type="protein sequence ID" value="RDI67444.1"/>
    <property type="molecule type" value="Genomic_DNA"/>
</dbReference>
<keyword evidence="2 7" id="KW-0812">Transmembrane</keyword>
<dbReference type="GO" id="GO:0071555">
    <property type="term" value="P:cell wall organization"/>
    <property type="evidence" value="ECO:0007669"/>
    <property type="project" value="UniProtKB-KW"/>
</dbReference>
<evidence type="ECO:0000256" key="4">
    <source>
        <dbReference type="ARBA" id="ARBA00023136"/>
    </source>
</evidence>
<comment type="subcellular location">
    <subcellularLocation>
        <location evidence="7">Cell membrane</location>
        <topology evidence="7">Single-pass membrane protein</topology>
    </subcellularLocation>
</comment>
<feature type="compositionally biased region" description="Basic and acidic residues" evidence="8">
    <location>
        <begin position="1"/>
        <end position="26"/>
    </location>
</feature>
<keyword evidence="5 7" id="KW-0456">Lyase</keyword>
<dbReference type="Gene3D" id="3.30.1490.480">
    <property type="entry name" value="Endolytic murein transglycosylase"/>
    <property type="match status" value="1"/>
</dbReference>
<keyword evidence="10" id="KW-1185">Reference proteome</keyword>
<evidence type="ECO:0000256" key="3">
    <source>
        <dbReference type="ARBA" id="ARBA00022989"/>
    </source>
</evidence>
<feature type="compositionally biased region" description="Acidic residues" evidence="8">
    <location>
        <begin position="125"/>
        <end position="141"/>
    </location>
</feature>
<protein>
    <recommendedName>
        <fullName evidence="7">Endolytic murein transglycosylase</fullName>
        <ecNumber evidence="7">4.2.2.29</ecNumber>
    </recommendedName>
    <alternativeName>
        <fullName evidence="7">Peptidoglycan lytic transglycosylase</fullName>
    </alternativeName>
    <alternativeName>
        <fullName evidence="7">Peptidoglycan polymerization terminase</fullName>
    </alternativeName>
</protein>
<dbReference type="Proteomes" id="UP000254869">
    <property type="component" value="Unassembled WGS sequence"/>
</dbReference>
<accession>A0A370IDG2</accession>
<dbReference type="Pfam" id="PF02618">
    <property type="entry name" value="YceG"/>
    <property type="match status" value="1"/>
</dbReference>
<evidence type="ECO:0000256" key="5">
    <source>
        <dbReference type="ARBA" id="ARBA00023239"/>
    </source>
</evidence>
<feature type="compositionally biased region" description="Basic residues" evidence="8">
    <location>
        <begin position="169"/>
        <end position="183"/>
    </location>
</feature>
<evidence type="ECO:0000256" key="7">
    <source>
        <dbReference type="HAMAP-Rule" id="MF_02065"/>
    </source>
</evidence>
<keyword evidence="4 7" id="KW-0472">Membrane</keyword>
<feature type="compositionally biased region" description="Acidic residues" evidence="8">
    <location>
        <begin position="98"/>
        <end position="112"/>
    </location>
</feature>
<comment type="catalytic activity">
    <reaction evidence="7">
        <text>a peptidoglycan chain = a peptidoglycan chain with N-acetyl-1,6-anhydromuramyl-[peptide] at the reducing end + a peptidoglycan chain with N-acetylglucosamine at the non-reducing end.</text>
        <dbReference type="EC" id="4.2.2.29"/>
    </reaction>
</comment>
<dbReference type="PANTHER" id="PTHR30518:SF2">
    <property type="entry name" value="ENDOLYTIC MUREIN TRANSGLYCOSYLASE"/>
    <property type="match status" value="1"/>
</dbReference>
<keyword evidence="3 7" id="KW-1133">Transmembrane helix</keyword>
<sequence>MNDRWTRAEERLRQSTEQRRYRRSDYDWGDVEPAQRGHGARHAAAGDEWDDYEDDTTVIPRYTDDQDPPPTRSASSVGRRVVQRGSTAPTTRGRSDEWDTDEQVWDDREDWETDVRSPDRHAEQYEDWDGEDQEDWDEGDQATEQVTRPRGRAAKGKTESRARSTRGQGRGRRSRAASRKAAERKRRRRNLLVLGCIFAVLFVAAGGYAGYKLVGKLGGPEDFAGPAGAPTVVQVRSGDTSEQIAQTMADKGVVASTGAFYEAAVRNAAGMTSVQPGYYAIPTHSKGVDAVAALLEKQNRVGNVVIPEGKRLRDSFDVTTGARNQGILGKISDASCVGSGSDKKCVTPEQLAEAAAGTDLTALGVPAWAVDSVRKVPDRSRQLEGLIAAGAWDFDPTASPAHILSQLIGQSAKSYESTGLLQSGGANNLDPYQTLIAASMVEREAQPKDMPKVARVILNRLVSDDHKLRFDSSVNYTLDRTEVATTEEDRSRATPWNTYAMPGLPAGPISSPSLPALKAMENPEQGKWLYFVTVDKQGTTVFTDSYSEHLRNVQRAQQSGILDSGKGN</sequence>
<keyword evidence="1 7" id="KW-1003">Cell membrane</keyword>
<dbReference type="GO" id="GO:0008932">
    <property type="term" value="F:lytic endotransglycosylase activity"/>
    <property type="evidence" value="ECO:0007669"/>
    <property type="project" value="UniProtKB-UniRule"/>
</dbReference>
<dbReference type="GO" id="GO:0005886">
    <property type="term" value="C:plasma membrane"/>
    <property type="evidence" value="ECO:0007669"/>
    <property type="project" value="UniProtKB-SubCell"/>
</dbReference>
<dbReference type="Gene3D" id="3.30.160.60">
    <property type="entry name" value="Classic Zinc Finger"/>
    <property type="match status" value="1"/>
</dbReference>
<gene>
    <name evidence="7" type="primary">mltG</name>
    <name evidence="9" type="ORF">DFR76_103515</name>
</gene>
<evidence type="ECO:0000256" key="2">
    <source>
        <dbReference type="ARBA" id="ARBA00022692"/>
    </source>
</evidence>
<evidence type="ECO:0000313" key="10">
    <source>
        <dbReference type="Proteomes" id="UP000254869"/>
    </source>
</evidence>
<feature type="transmembrane region" description="Helical" evidence="7">
    <location>
        <begin position="191"/>
        <end position="211"/>
    </location>
</feature>
<evidence type="ECO:0000256" key="1">
    <source>
        <dbReference type="ARBA" id="ARBA00022475"/>
    </source>
</evidence>
<organism evidence="9 10">
    <name type="scientific">Nocardia pseudobrasiliensis</name>
    <dbReference type="NCBI Taxonomy" id="45979"/>
    <lineage>
        <taxon>Bacteria</taxon>
        <taxon>Bacillati</taxon>
        <taxon>Actinomycetota</taxon>
        <taxon>Actinomycetes</taxon>
        <taxon>Mycobacteriales</taxon>
        <taxon>Nocardiaceae</taxon>
        <taxon>Nocardia</taxon>
    </lineage>
</organism>
<dbReference type="EC" id="4.2.2.29" evidence="7"/>
<reference evidence="9 10" key="1">
    <citation type="submission" date="2018-07" db="EMBL/GenBank/DDBJ databases">
        <title>Genomic Encyclopedia of Type Strains, Phase IV (KMG-IV): sequencing the most valuable type-strain genomes for metagenomic binning, comparative biology and taxonomic classification.</title>
        <authorList>
            <person name="Goeker M."/>
        </authorList>
    </citation>
    <scope>NUCLEOTIDE SEQUENCE [LARGE SCALE GENOMIC DNA]</scope>
    <source>
        <strain evidence="9 10">DSM 44290</strain>
    </source>
</reference>
<dbReference type="InterPro" id="IPR003770">
    <property type="entry name" value="MLTG-like"/>
</dbReference>
<feature type="compositionally biased region" description="Acidic residues" evidence="8">
    <location>
        <begin position="47"/>
        <end position="56"/>
    </location>
</feature>
<dbReference type="AlphaFoldDB" id="A0A370IDG2"/>
<feature type="region of interest" description="Disordered" evidence="8">
    <location>
        <begin position="1"/>
        <end position="183"/>
    </location>
</feature>
<feature type="site" description="Important for catalytic activity" evidence="7">
    <location>
        <position position="444"/>
    </location>
</feature>
<evidence type="ECO:0000313" key="9">
    <source>
        <dbReference type="EMBL" id="RDI67444.1"/>
    </source>
</evidence>
<comment type="caution">
    <text evidence="9">The sequence shown here is derived from an EMBL/GenBank/DDBJ whole genome shotgun (WGS) entry which is preliminary data.</text>
</comment>
<feature type="compositionally biased region" description="Basic and acidic residues" evidence="8">
    <location>
        <begin position="113"/>
        <end position="124"/>
    </location>
</feature>
<comment type="function">
    <text evidence="7">Functions as a peptidoglycan terminase that cleaves nascent peptidoglycan strands endolytically to terminate their elongation.</text>
</comment>
<comment type="similarity">
    <text evidence="7">Belongs to the transglycosylase MltG family.</text>
</comment>